<dbReference type="NCBIfam" id="TIGR04131">
    <property type="entry name" value="Bac_Flav_CTERM"/>
    <property type="match status" value="1"/>
</dbReference>
<dbReference type="RefSeq" id="WP_103913767.1">
    <property type="nucleotide sequence ID" value="NZ_FNUS01000004.1"/>
</dbReference>
<dbReference type="InterPro" id="IPR026341">
    <property type="entry name" value="T9SS_type_B"/>
</dbReference>
<evidence type="ECO:0000256" key="1">
    <source>
        <dbReference type="SAM" id="SignalP"/>
    </source>
</evidence>
<evidence type="ECO:0000313" key="2">
    <source>
        <dbReference type="EMBL" id="SEG25789.1"/>
    </source>
</evidence>
<proteinExistence type="predicted"/>
<evidence type="ECO:0000313" key="3">
    <source>
        <dbReference type="Proteomes" id="UP000236738"/>
    </source>
</evidence>
<reference evidence="3" key="1">
    <citation type="submission" date="2016-10" db="EMBL/GenBank/DDBJ databases">
        <authorList>
            <person name="Varghese N."/>
            <person name="Submissions S."/>
        </authorList>
    </citation>
    <scope>NUCLEOTIDE SEQUENCE [LARGE SCALE GENOMIC DNA]</scope>
    <source>
        <strain evidence="3">DSM 21580</strain>
    </source>
</reference>
<sequence>MLKKLLFYIFSLGLISTQIFGQQFCDSPKITDSFGSENPFINCNYPLNGKCLTLNATYPTFNETTSYSVSSETFSPYAAFNSGTPLNANADDLFLKKIVLPFNFCFFGNSYNELIIGTNGMLTFDSAQLGSVNYPNFRSTNPSASLPKNAIFGVLQDLVFSKDDDSEIYYAIIGSAPCRKLIINYYKGRIVGCDQTSTSQIVLSEGSNNIEVFVDEKPLPCATAKFNESLLGIMNGDGSLGYSPATRNTGTWAASKEAWKFTPTGGAIIPKVNWYNSNNQNIGGGNSVTVCPEENENYTVKVSYAICGTTNLVLEKSSAVTFAPDFPLAKDYTKIFCGNSSFDVNLDDYRADLTPQNPNNLIFSFHNSLADAQSGLNPQPKNIVLTTNKSYFVRIQNPSDPLCFRTSVLKLTLISNSLITSNLEICDNNNDGIEKDYLLSLFDLKLFSAPLNGSIHYFLSQSDADNDKNEVTQTDIRSGTQLFVNYKTQTCNQIFGPITLSFKPSPTINSPIDFVLTTCDFKDNDTEPFDFLLKIAPLISTDSNVKFSFYDTYADAISGSSNTEHFIHEGKYAVYARVESPGGCFSVATINLDITFIKIIASEKSVYICFDGEKDISVNLDDYSPEMLVSPLTGITTTYFATAYDAEYDQNPLSNLQTITDNGNFVSTVFWVKFADSTGCYALKALSINLVHVVIAQSNFLVCDLLNDGVENVNLSTLNSRIVGSQTATVTYFSTLVDAQNNTNPITQLFVTNSAKLFVRILSYDCYDVFEININLVPTPVVTPEISLVKNSVCDNNNNGEENVDLTQFESQIYTGNNAVSFSYFTTYNSASNSFSGLIVDPKNYSVKGTATVFAKISFQNGGCFSVSKIDIKLNFLAPIILKNALLQKCDFNFNLNETFNLDDALPQLFTQSENSIPLANLAITFYATEADANAGNPAKQIATNYTTSLSNVLVWARFTSKSTSCYSVSPIRLQTFLPPKALKSTINNVCDENLDGLYDVNLLAFTENMVNQSSPENKFSFYYSESDAKTAKNAIPNPESFSTNPFPTRLWVRIENIAACFDTAYFDLNLGKKLILDNYGPFTVTNTCDIGNDGVENIDVTQFQSQIYSGNATFEYFPSLSDLNNNSNKISNPQTYLFNENSSPKTIFVKISAPGFCSEKVVINLALKKTPMFTLPDFYFCPDGFVNIQPDFSALNIVKFEWIDPSGKIISTNNEVLNINTEGVYTINVTAANGCSFTTNFKVIKYEVPTITNLIFNGNSATVLATGSKTILYSIDGIHYQTANVFNDLPSGVVTFYVKFLDSICAPITKQGLVLNIINAFSPNGDGINDTWIIDNLYVFDGQKATLKIFDRYQKLIFQQESATRLEWNGKENKRNVPTDSYWYILTLPDGRLFNGWILLKNRN</sequence>
<keyword evidence="3" id="KW-1185">Reference proteome</keyword>
<keyword evidence="1" id="KW-0732">Signal</keyword>
<dbReference type="EMBL" id="FNUS01000004">
    <property type="protein sequence ID" value="SEG25789.1"/>
    <property type="molecule type" value="Genomic_DNA"/>
</dbReference>
<protein>
    <submittedName>
        <fullName evidence="2">Gliding motility-associated C-terminal domain-containing protein</fullName>
    </submittedName>
</protein>
<name>A0A1H5YNT2_9FLAO</name>
<feature type="signal peptide" evidence="1">
    <location>
        <begin position="1"/>
        <end position="21"/>
    </location>
</feature>
<accession>A0A1H5YNT2</accession>
<organism evidence="2 3">
    <name type="scientific">Halpernia humi</name>
    <dbReference type="NCBI Taxonomy" id="493375"/>
    <lineage>
        <taxon>Bacteria</taxon>
        <taxon>Pseudomonadati</taxon>
        <taxon>Bacteroidota</taxon>
        <taxon>Flavobacteriia</taxon>
        <taxon>Flavobacteriales</taxon>
        <taxon>Weeksellaceae</taxon>
        <taxon>Chryseobacterium group</taxon>
        <taxon>Halpernia</taxon>
    </lineage>
</organism>
<dbReference type="OrthoDB" id="9765926at2"/>
<feature type="chain" id="PRO_5009290776" evidence="1">
    <location>
        <begin position="22"/>
        <end position="1405"/>
    </location>
</feature>
<gene>
    <name evidence="2" type="ORF">SAMN05421847_1803</name>
</gene>
<dbReference type="Pfam" id="PF13585">
    <property type="entry name" value="CHU_C"/>
    <property type="match status" value="1"/>
</dbReference>
<dbReference type="Proteomes" id="UP000236738">
    <property type="component" value="Unassembled WGS sequence"/>
</dbReference>